<dbReference type="EMBL" id="JACEGA010000001">
    <property type="protein sequence ID" value="MBB2182140.1"/>
    <property type="molecule type" value="Genomic_DNA"/>
</dbReference>
<proteinExistence type="predicted"/>
<dbReference type="Gene3D" id="2.60.40.1080">
    <property type="match status" value="2"/>
</dbReference>
<dbReference type="Pfam" id="PF18998">
    <property type="entry name" value="Flg_new_2"/>
    <property type="match status" value="1"/>
</dbReference>
<evidence type="ECO:0000313" key="3">
    <source>
        <dbReference type="EMBL" id="MBB2182140.1"/>
    </source>
</evidence>
<evidence type="ECO:0000256" key="1">
    <source>
        <dbReference type="SAM" id="SignalP"/>
    </source>
</evidence>
<dbReference type="Proteomes" id="UP000574276">
    <property type="component" value="Unassembled WGS sequence"/>
</dbReference>
<feature type="domain" description="VWFA" evidence="2">
    <location>
        <begin position="126"/>
        <end position="318"/>
    </location>
</feature>
<dbReference type="Gene3D" id="3.40.50.1820">
    <property type="entry name" value="alpha/beta hydrolase"/>
    <property type="match status" value="1"/>
</dbReference>
<keyword evidence="1" id="KW-0732">Signal</keyword>
<protein>
    <submittedName>
        <fullName evidence="3">VWA domain-containing protein</fullName>
    </submittedName>
</protein>
<dbReference type="SMART" id="SM00635">
    <property type="entry name" value="BID_2"/>
    <property type="match status" value="2"/>
</dbReference>
<dbReference type="InterPro" id="IPR036465">
    <property type="entry name" value="vWFA_dom_sf"/>
</dbReference>
<dbReference type="InterPro" id="IPR008964">
    <property type="entry name" value="Invasin/intimin_cell_adhesion"/>
</dbReference>
<evidence type="ECO:0000259" key="2">
    <source>
        <dbReference type="PROSITE" id="PS50234"/>
    </source>
</evidence>
<dbReference type="SUPFAM" id="SSF53300">
    <property type="entry name" value="vWA-like"/>
    <property type="match status" value="1"/>
</dbReference>
<dbReference type="RefSeq" id="WP_228351869.1">
    <property type="nucleotide sequence ID" value="NZ_JACEGA010000001.1"/>
</dbReference>
<comment type="caution">
    <text evidence="3">The sequence shown here is derived from an EMBL/GenBank/DDBJ whole genome shotgun (WGS) entry which is preliminary data.</text>
</comment>
<organism evidence="3 4">
    <name type="scientific">Variimorphobacter saccharofermentans</name>
    <dbReference type="NCBI Taxonomy" id="2755051"/>
    <lineage>
        <taxon>Bacteria</taxon>
        <taxon>Bacillati</taxon>
        <taxon>Bacillota</taxon>
        <taxon>Clostridia</taxon>
        <taxon>Lachnospirales</taxon>
        <taxon>Lachnospiraceae</taxon>
        <taxon>Variimorphobacter</taxon>
    </lineage>
</organism>
<accession>A0A839JXH7</accession>
<sequence length="1496" mass="164653">MKRRILSIVLSLFMIFSLLPQTAFAEEISRDSSFREASGEQFAEEGGITEEISGQVDTVTGDAIVVAEEPNDTEDGSQALRQEWLNMKEASAVRRAKSPVAPSVAAASAGPSALKVGQGTKNTKRYTVLVLDASGSMSGTPMNTMKSAAIKFCEQVLKASGENYVAVVSYATSGYTRYDFSNDLNSLTNSIKGISATGVTNTNDGLVIADKLLSKIPSEQGTIKNILLLSDGLPNTGQYETSGRYIYNDYYYYEYANKTYNTAISLHDKGYYVYTLGFFHSLYSNELTFARKFMNDLQNAGYYDVVNVNELEFVFGEIAKEILKKTGTFRYRSGDSDYEATYYYDDTYFFDSSYAYNESLATMSLCLAMSAFATSQDVPYTHKSANALDLLEQIGFTGITTNYWYTVKPTRDSIGAIAANKTIEVNKKEYTLIAVALRGGGYESEWASNFTIGNTGIHQGFNEAKNNVLDFIRDYIDDKEITGDIKLWITGFSRAAATTNLVAGALDEGFKLPNCTLNLSDLYAYCFETPAGAIAADANTHWIYKNIFNIINYNDPVTKVAPATMGFRRYGVDKRLPDPLTDRYYLSKKSKMIAKYNALPSTNGYIVDNFSMKKISVDIKLLPPSVKPTIVDDKKNQMIQGAFLDTFINKLVKEQIKSRSNYVSKYQDGIREIFGVLNGTEDEQWEDFKQRFEAKLKSNIGWLIASTTPIGEMILGSTVELIEEYAIESLNEAGITQYNKDQIHRLALTLAGTIMQFAISHPNLTTTLVCNLKGMESAHFPELCLAWLQSMDKNYTTNAGQSFSNGAYRIIRINCPVDVEVFDDTDTLVSSITDDTPLTATGCSIVTVINEDDEKLVYLPADAEYRIRLTATGNGKMTFAINEFNCDMGDIARIINYNDIPIQQGNTFASIIPAYQPDDFTDNTEKGSSINYSLTDENHTPIDPNVDLSGYAAAEAYYMVTVEASNNEYGFVSGQGVRQLGNYAMVTATAYEGCKFEGWYHEEQLVSTDMQYRFRVESDVELTAKFTKPDVGTKYLGTENPSPITGVSNGTAKTAEALGLPANILIDTTAGKVSASVIWDVDNCDYKPTSGNEQTFSINGIVQLPAGIINPNNVSLAVTISVSVNAAIVPPTIAPASSNTPTVAEIKLPVIKDSDIKGWKSITQSITENAREVVILMNGSTVVPKELLDVIRDKEKKATIILDNGVEWVINGKNIPENTETSKLQDINLATALVKTTSSEENLAVKLTFAQDQELHFDITLRIPFEKAQIGKIANIYVENKTSEKPELHFVEKILFNGYMEVSLTKLQAYTLIISDKMIVGDILQSITVTPAKKTLYVGGNKDNKFTLQTELPQVLRKASTCGYCDIQVTYRTDNKKVATVSAAGRITAKKTGKATITTTVTVNGETVSFQTVVTVKKAYITITESTDSLRVGETYTFKAKGYGVDVKTIRFTTSKVSIVTIDKKTGKAKAVSAGTDYVIAKAGNIKATKKVKVKK</sequence>
<dbReference type="Pfam" id="PF13519">
    <property type="entry name" value="VWA_2"/>
    <property type="match status" value="1"/>
</dbReference>
<dbReference type="SMART" id="SM00327">
    <property type="entry name" value="VWA"/>
    <property type="match status" value="1"/>
</dbReference>
<dbReference type="CDD" id="cd00198">
    <property type="entry name" value="vWFA"/>
    <property type="match status" value="1"/>
</dbReference>
<dbReference type="InterPro" id="IPR003343">
    <property type="entry name" value="Big_2"/>
</dbReference>
<name>A0A839JXH7_9FIRM</name>
<reference evidence="3 4" key="1">
    <citation type="submission" date="2020-07" db="EMBL/GenBank/DDBJ databases">
        <title>Characterization and genome sequencing of isolate MD1, a novel member within the family Lachnospiraceae.</title>
        <authorList>
            <person name="Rettenmaier R."/>
            <person name="Di Bello L."/>
            <person name="Zinser C."/>
            <person name="Scheitz K."/>
            <person name="Liebl W."/>
            <person name="Zverlov V."/>
        </authorList>
    </citation>
    <scope>NUCLEOTIDE SEQUENCE [LARGE SCALE GENOMIC DNA]</scope>
    <source>
        <strain evidence="3 4">MD1</strain>
    </source>
</reference>
<evidence type="ECO:0000313" key="4">
    <source>
        <dbReference type="Proteomes" id="UP000574276"/>
    </source>
</evidence>
<keyword evidence="4" id="KW-1185">Reference proteome</keyword>
<dbReference type="Pfam" id="PF02368">
    <property type="entry name" value="Big_2"/>
    <property type="match status" value="1"/>
</dbReference>
<dbReference type="SUPFAM" id="SSF53474">
    <property type="entry name" value="alpha/beta-Hydrolases"/>
    <property type="match status" value="1"/>
</dbReference>
<dbReference type="SUPFAM" id="SSF49373">
    <property type="entry name" value="Invasin/intimin cell-adhesion fragments"/>
    <property type="match status" value="1"/>
</dbReference>
<dbReference type="InterPro" id="IPR002035">
    <property type="entry name" value="VWF_A"/>
</dbReference>
<feature type="chain" id="PRO_5032302068" evidence="1">
    <location>
        <begin position="26"/>
        <end position="1496"/>
    </location>
</feature>
<dbReference type="PROSITE" id="PS50234">
    <property type="entry name" value="VWFA"/>
    <property type="match status" value="1"/>
</dbReference>
<dbReference type="InterPro" id="IPR029058">
    <property type="entry name" value="AB_hydrolase_fold"/>
</dbReference>
<gene>
    <name evidence="3" type="ORF">H0486_04530</name>
</gene>
<dbReference type="Gene3D" id="3.40.50.410">
    <property type="entry name" value="von Willebrand factor, type A domain"/>
    <property type="match status" value="1"/>
</dbReference>
<feature type="signal peptide" evidence="1">
    <location>
        <begin position="1"/>
        <end position="25"/>
    </location>
</feature>
<dbReference type="InterPro" id="IPR044060">
    <property type="entry name" value="Bacterial_rp_domain"/>
</dbReference>